<gene>
    <name evidence="1" type="ORF">EB233_29460</name>
</gene>
<reference evidence="1 2" key="1">
    <citation type="submission" date="2018-10" db="EMBL/GenBank/DDBJ databases">
        <authorList>
            <person name="Perry B.J."/>
            <person name="Sullivan J.T."/>
            <person name="Murphy R.J.T."/>
            <person name="Ramsay J.P."/>
            <person name="Ronson C.W."/>
        </authorList>
    </citation>
    <scope>NUCLEOTIDE SEQUENCE [LARGE SCALE GENOMIC DNA]</scope>
    <source>
        <strain evidence="1 2">NZP2014</strain>
    </source>
</reference>
<sequence>MAPRIRPGANFERALCLGADARRRWPCRPRAELGRCADRLVALAPKLRAKAGETIQKEAGSLSRFASRRLFERLRTSAQGQGSMKKLGASRGHFRLVQW</sequence>
<dbReference type="AlphaFoldDB" id="A0A6M7UPC9"/>
<organism evidence="1 2">
    <name type="scientific">Mesorhizobium erdmanii</name>
    <dbReference type="NCBI Taxonomy" id="1777866"/>
    <lineage>
        <taxon>Bacteria</taxon>
        <taxon>Pseudomonadati</taxon>
        <taxon>Pseudomonadota</taxon>
        <taxon>Alphaproteobacteria</taxon>
        <taxon>Hyphomicrobiales</taxon>
        <taxon>Phyllobacteriaceae</taxon>
        <taxon>Mesorhizobium</taxon>
    </lineage>
</organism>
<accession>A0A6M7UPC9</accession>
<name>A0A6M7UPC9_9HYPH</name>
<dbReference type="Proteomes" id="UP000503339">
    <property type="component" value="Chromosome"/>
</dbReference>
<evidence type="ECO:0000313" key="1">
    <source>
        <dbReference type="EMBL" id="QKC79111.1"/>
    </source>
</evidence>
<evidence type="ECO:0000313" key="2">
    <source>
        <dbReference type="Proteomes" id="UP000503339"/>
    </source>
</evidence>
<dbReference type="EMBL" id="CP033361">
    <property type="protein sequence ID" value="QKC79111.1"/>
    <property type="molecule type" value="Genomic_DNA"/>
</dbReference>
<protein>
    <submittedName>
        <fullName evidence="1">DUF1403 family protein</fullName>
    </submittedName>
</protein>
<dbReference type="KEGG" id="merd:EB233_29460"/>
<keyword evidence="2" id="KW-1185">Reference proteome</keyword>
<proteinExistence type="predicted"/>